<dbReference type="Pfam" id="PF02653">
    <property type="entry name" value="BPD_transp_2"/>
    <property type="match status" value="1"/>
</dbReference>
<evidence type="ECO:0000256" key="1">
    <source>
        <dbReference type="ARBA" id="ARBA00004651"/>
    </source>
</evidence>
<feature type="transmembrane region" description="Helical" evidence="6">
    <location>
        <begin position="100"/>
        <end position="119"/>
    </location>
</feature>
<feature type="transmembrane region" description="Helical" evidence="6">
    <location>
        <begin position="78"/>
        <end position="94"/>
    </location>
</feature>
<dbReference type="PANTHER" id="PTHR47089">
    <property type="entry name" value="ABC TRANSPORTER, PERMEASE PROTEIN"/>
    <property type="match status" value="1"/>
</dbReference>
<keyword evidence="2" id="KW-1003">Cell membrane</keyword>
<proteinExistence type="predicted"/>
<dbReference type="CDD" id="cd06580">
    <property type="entry name" value="TM_PBP1_transp_TpRbsC_like"/>
    <property type="match status" value="1"/>
</dbReference>
<feature type="transmembrane region" description="Helical" evidence="6">
    <location>
        <begin position="131"/>
        <end position="149"/>
    </location>
</feature>
<gene>
    <name evidence="7" type="ORF">D9Q81_07610</name>
</gene>
<dbReference type="AlphaFoldDB" id="A0A3R9Q861"/>
<evidence type="ECO:0000256" key="5">
    <source>
        <dbReference type="ARBA" id="ARBA00023136"/>
    </source>
</evidence>
<feature type="transmembrane region" description="Helical" evidence="6">
    <location>
        <begin position="169"/>
        <end position="194"/>
    </location>
</feature>
<dbReference type="EMBL" id="RCOR01000042">
    <property type="protein sequence ID" value="RSN67656.1"/>
    <property type="molecule type" value="Genomic_DNA"/>
</dbReference>
<organism evidence="7 8">
    <name type="scientific">Candidatus Korarchaeum cryptofilum</name>
    <dbReference type="NCBI Taxonomy" id="498846"/>
    <lineage>
        <taxon>Archaea</taxon>
        <taxon>Thermoproteota</taxon>
        <taxon>Candidatus Korarchaeia</taxon>
        <taxon>Candidatus Korarchaeales</taxon>
        <taxon>Candidatus Korarchaeaceae</taxon>
        <taxon>Candidatus Korarchaeum</taxon>
    </lineage>
</organism>
<keyword evidence="4 6" id="KW-1133">Transmembrane helix</keyword>
<comment type="subcellular location">
    <subcellularLocation>
        <location evidence="1">Cell membrane</location>
        <topology evidence="1">Multi-pass membrane protein</topology>
    </subcellularLocation>
</comment>
<sequence length="330" mass="35671">MRRIILEVSLSIIMSFFIGYIMLILMGYDANIVFSIVIREGLSNPTYLMIRSTPLILTALAFSIPSLVGVFNIGGEGQFYLGALASLLIAYVTGNPLLSMLIGMAAGGLLSALIALIKVKRGVNEVVTSIMFNWMIYFSLLYLISTYLFDPLMPYQSVSVPKAARIDYLRIQSLSIPIIFPIAVLTSLAMYFLIYHSALGYRMRVVGISPRTARYAGFNPESSIIVSMIIGGAMSGLGGSLLILGHTHAIDSTMSGLYGMGFAGIGAGLLGRNNPIGIILSSIFLSMLLIGGEAAELRARVPTELADALIGMIVIVLSVPYLVRILRVRR</sequence>
<evidence type="ECO:0000256" key="6">
    <source>
        <dbReference type="SAM" id="Phobius"/>
    </source>
</evidence>
<evidence type="ECO:0000256" key="2">
    <source>
        <dbReference type="ARBA" id="ARBA00022475"/>
    </source>
</evidence>
<dbReference type="GO" id="GO:0022857">
    <property type="term" value="F:transmembrane transporter activity"/>
    <property type="evidence" value="ECO:0007669"/>
    <property type="project" value="InterPro"/>
</dbReference>
<dbReference type="RefSeq" id="WP_125742487.1">
    <property type="nucleotide sequence ID" value="NZ_RCOR01000042.1"/>
</dbReference>
<feature type="transmembrane region" description="Helical" evidence="6">
    <location>
        <begin position="252"/>
        <end position="271"/>
    </location>
</feature>
<feature type="transmembrane region" description="Helical" evidence="6">
    <location>
        <begin position="50"/>
        <end position="71"/>
    </location>
</feature>
<feature type="transmembrane region" description="Helical" evidence="6">
    <location>
        <begin position="12"/>
        <end position="38"/>
    </location>
</feature>
<reference evidence="7 8" key="1">
    <citation type="submission" date="2018-10" db="EMBL/GenBank/DDBJ databases">
        <title>Co-occurring genomic capacity for anaerobic methane metabolism and dissimilatory sulfite reduction discovered in the Korarchaeota.</title>
        <authorList>
            <person name="Mckay L.J."/>
            <person name="Dlakic M."/>
            <person name="Fields M.W."/>
            <person name="Delmont T.O."/>
            <person name="Eren A.M."/>
            <person name="Jay Z.J."/>
            <person name="Klingelsmith K.B."/>
            <person name="Rusch D.B."/>
            <person name="Inskeep W.P."/>
        </authorList>
    </citation>
    <scope>NUCLEOTIDE SEQUENCE [LARGE SCALE GENOMIC DNA]</scope>
    <source>
        <strain evidence="7 8">WS</strain>
    </source>
</reference>
<feature type="transmembrane region" description="Helical" evidence="6">
    <location>
        <begin position="305"/>
        <end position="323"/>
    </location>
</feature>
<feature type="transmembrane region" description="Helical" evidence="6">
    <location>
        <begin position="224"/>
        <end position="246"/>
    </location>
</feature>
<dbReference type="PANTHER" id="PTHR47089:SF1">
    <property type="entry name" value="GUANOSINE ABC TRANSPORTER PERMEASE PROTEIN NUPP"/>
    <property type="match status" value="1"/>
</dbReference>
<evidence type="ECO:0000256" key="4">
    <source>
        <dbReference type="ARBA" id="ARBA00022989"/>
    </source>
</evidence>
<dbReference type="Proteomes" id="UP000278149">
    <property type="component" value="Unassembled WGS sequence"/>
</dbReference>
<dbReference type="InterPro" id="IPR001851">
    <property type="entry name" value="ABC_transp_permease"/>
</dbReference>
<evidence type="ECO:0000313" key="8">
    <source>
        <dbReference type="Proteomes" id="UP000278149"/>
    </source>
</evidence>
<keyword evidence="3 6" id="KW-0812">Transmembrane</keyword>
<accession>A0A3R9Q861</accession>
<dbReference type="GO" id="GO:0005886">
    <property type="term" value="C:plasma membrane"/>
    <property type="evidence" value="ECO:0007669"/>
    <property type="project" value="UniProtKB-SubCell"/>
</dbReference>
<name>A0A3R9Q861_9CREN</name>
<protein>
    <submittedName>
        <fullName evidence="7">ABC transporter permease</fullName>
    </submittedName>
</protein>
<feature type="transmembrane region" description="Helical" evidence="6">
    <location>
        <begin position="278"/>
        <end position="299"/>
    </location>
</feature>
<evidence type="ECO:0000313" key="7">
    <source>
        <dbReference type="EMBL" id="RSN67656.1"/>
    </source>
</evidence>
<comment type="caution">
    <text evidence="7">The sequence shown here is derived from an EMBL/GenBank/DDBJ whole genome shotgun (WGS) entry which is preliminary data.</text>
</comment>
<keyword evidence="5 6" id="KW-0472">Membrane</keyword>
<evidence type="ECO:0000256" key="3">
    <source>
        <dbReference type="ARBA" id="ARBA00022692"/>
    </source>
</evidence>